<gene>
    <name evidence="2" type="primary">FBXL6</name>
    <name evidence="2" type="ORF">TNCT_386031</name>
</gene>
<dbReference type="SUPFAM" id="SSF52047">
    <property type="entry name" value="RNI-like"/>
    <property type="match status" value="1"/>
</dbReference>
<protein>
    <recommendedName>
        <fullName evidence="1">F-box domain-containing protein</fullName>
    </recommendedName>
</protein>
<accession>A0A8X6HMJ7</accession>
<dbReference type="AlphaFoldDB" id="A0A8X6HMJ7"/>
<dbReference type="PANTHER" id="PTHR38926:SF5">
    <property type="entry name" value="F-BOX AND LEUCINE-RICH REPEAT PROTEIN 6"/>
    <property type="match status" value="1"/>
</dbReference>
<dbReference type="PANTHER" id="PTHR38926">
    <property type="entry name" value="F-BOX DOMAIN CONTAINING PROTEIN, EXPRESSED"/>
    <property type="match status" value="1"/>
</dbReference>
<sequence>MAHINDLPYEILVKIFLEFLKTESQFYLFHKVAKTCLYWSKVCMDASLWHVYDGTLSFQTLQMFCEEGYLKNVETFSFSENKTAVTREDLKLIYSNLPNVRCINFSNVRNELQRTKCFFISELQNHCLKLNEIIINEQSTCHNCVLKTSLFNDFIDFRGPKLVSLDFSNLCVSNVKGLFLIIASSCRNLEHLKVQNLSPESTSKFFPIEIMQEGLKKLQVLCLGSPVILKSNKSLKTNGFPALEIFTHPSRCNLYIHDFCFKRLLMKSPNLKILDIRGCMLLTVEALCALPTSNLERLYVSYTKLYTSLNFMEVLRKWGHSLEVLDFSKLKGSIINDHFTSVISSGNLRNLESLYISNTSVTISTVRLIIENCPKLNFLQLESCRELDRGCKRAHQGKIALKKLLSKLADNMDTT</sequence>
<dbReference type="EMBL" id="BMAO01003671">
    <property type="protein sequence ID" value="GFQ89394.1"/>
    <property type="molecule type" value="Genomic_DNA"/>
</dbReference>
<dbReference type="Gene3D" id="1.20.1280.50">
    <property type="match status" value="1"/>
</dbReference>
<dbReference type="OrthoDB" id="3134645at2759"/>
<dbReference type="Gene3D" id="3.80.10.10">
    <property type="entry name" value="Ribonuclease Inhibitor"/>
    <property type="match status" value="1"/>
</dbReference>
<keyword evidence="3" id="KW-1185">Reference proteome</keyword>
<dbReference type="InterPro" id="IPR001810">
    <property type="entry name" value="F-box_dom"/>
</dbReference>
<reference evidence="2" key="1">
    <citation type="submission" date="2020-07" db="EMBL/GenBank/DDBJ databases">
        <title>Multicomponent nature underlies the extraordinary mechanical properties of spider dragline silk.</title>
        <authorList>
            <person name="Kono N."/>
            <person name="Nakamura H."/>
            <person name="Mori M."/>
            <person name="Yoshida Y."/>
            <person name="Ohtoshi R."/>
            <person name="Malay A.D."/>
            <person name="Moran D.A.P."/>
            <person name="Tomita M."/>
            <person name="Numata K."/>
            <person name="Arakawa K."/>
        </authorList>
    </citation>
    <scope>NUCLEOTIDE SEQUENCE</scope>
</reference>
<evidence type="ECO:0000313" key="2">
    <source>
        <dbReference type="EMBL" id="GFQ89394.1"/>
    </source>
</evidence>
<evidence type="ECO:0000313" key="3">
    <source>
        <dbReference type="Proteomes" id="UP000887116"/>
    </source>
</evidence>
<dbReference type="InterPro" id="IPR032675">
    <property type="entry name" value="LRR_dom_sf"/>
</dbReference>
<dbReference type="Pfam" id="PF12937">
    <property type="entry name" value="F-box-like"/>
    <property type="match status" value="1"/>
</dbReference>
<dbReference type="Proteomes" id="UP000887116">
    <property type="component" value="Unassembled WGS sequence"/>
</dbReference>
<evidence type="ECO:0000259" key="1">
    <source>
        <dbReference type="Pfam" id="PF12937"/>
    </source>
</evidence>
<organism evidence="2 3">
    <name type="scientific">Trichonephila clavata</name>
    <name type="common">Joro spider</name>
    <name type="synonym">Nephila clavata</name>
    <dbReference type="NCBI Taxonomy" id="2740835"/>
    <lineage>
        <taxon>Eukaryota</taxon>
        <taxon>Metazoa</taxon>
        <taxon>Ecdysozoa</taxon>
        <taxon>Arthropoda</taxon>
        <taxon>Chelicerata</taxon>
        <taxon>Arachnida</taxon>
        <taxon>Araneae</taxon>
        <taxon>Araneomorphae</taxon>
        <taxon>Entelegynae</taxon>
        <taxon>Araneoidea</taxon>
        <taxon>Nephilidae</taxon>
        <taxon>Trichonephila</taxon>
    </lineage>
</organism>
<proteinExistence type="predicted"/>
<feature type="domain" description="F-box" evidence="1">
    <location>
        <begin position="4"/>
        <end position="50"/>
    </location>
</feature>
<name>A0A8X6HMJ7_TRICU</name>
<comment type="caution">
    <text evidence="2">The sequence shown here is derived from an EMBL/GenBank/DDBJ whole genome shotgun (WGS) entry which is preliminary data.</text>
</comment>